<proteinExistence type="predicted"/>
<dbReference type="SUPFAM" id="SSF51445">
    <property type="entry name" value="(Trans)glycosidases"/>
    <property type="match status" value="1"/>
</dbReference>
<accession>X0XAR7</accession>
<dbReference type="InterPro" id="IPR017853">
    <property type="entry name" value="GH"/>
</dbReference>
<feature type="non-terminal residue" evidence="1">
    <location>
        <position position="246"/>
    </location>
</feature>
<dbReference type="Gene3D" id="3.20.20.80">
    <property type="entry name" value="Glycosidases"/>
    <property type="match status" value="1"/>
</dbReference>
<reference evidence="1" key="1">
    <citation type="journal article" date="2014" name="Front. Microbiol.">
        <title>High frequency of phylogenetically diverse reductive dehalogenase-homologous genes in deep subseafloor sedimentary metagenomes.</title>
        <authorList>
            <person name="Kawai M."/>
            <person name="Futagami T."/>
            <person name="Toyoda A."/>
            <person name="Takaki Y."/>
            <person name="Nishi S."/>
            <person name="Hori S."/>
            <person name="Arai W."/>
            <person name="Tsubouchi T."/>
            <person name="Morono Y."/>
            <person name="Uchiyama I."/>
            <person name="Ito T."/>
            <person name="Fujiyama A."/>
            <person name="Inagaki F."/>
            <person name="Takami H."/>
        </authorList>
    </citation>
    <scope>NUCLEOTIDE SEQUENCE</scope>
    <source>
        <strain evidence="1">Expedition CK06-06</strain>
    </source>
</reference>
<name>X0XAR7_9ZZZZ</name>
<dbReference type="EMBL" id="BARS01046864">
    <property type="protein sequence ID" value="GAG33768.1"/>
    <property type="molecule type" value="Genomic_DNA"/>
</dbReference>
<evidence type="ECO:0008006" key="2">
    <source>
        <dbReference type="Google" id="ProtNLM"/>
    </source>
</evidence>
<dbReference type="PANTHER" id="PTHR12631:SF10">
    <property type="entry name" value="BETA-XYLOSIDASE-LIKE PROTEIN-RELATED"/>
    <property type="match status" value="1"/>
</dbReference>
<evidence type="ECO:0000313" key="1">
    <source>
        <dbReference type="EMBL" id="GAG33768.1"/>
    </source>
</evidence>
<dbReference type="InterPro" id="IPR051923">
    <property type="entry name" value="Glycosyl_Hydrolase_39"/>
</dbReference>
<protein>
    <recommendedName>
        <fullName evidence="2">Glycoside hydrolase family 5 domain-containing protein</fullName>
    </recommendedName>
</protein>
<organism evidence="1">
    <name type="scientific">marine sediment metagenome</name>
    <dbReference type="NCBI Taxonomy" id="412755"/>
    <lineage>
        <taxon>unclassified sequences</taxon>
        <taxon>metagenomes</taxon>
        <taxon>ecological metagenomes</taxon>
    </lineage>
</organism>
<feature type="non-terminal residue" evidence="1">
    <location>
        <position position="1"/>
    </location>
</feature>
<dbReference type="AlphaFoldDB" id="X0XAR7"/>
<comment type="caution">
    <text evidence="1">The sequence shown here is derived from an EMBL/GenBank/DDBJ whole genome shotgun (WGS) entry which is preliminary data.</text>
</comment>
<dbReference type="PANTHER" id="PTHR12631">
    <property type="entry name" value="ALPHA-L-IDURONIDASE"/>
    <property type="match status" value="1"/>
</dbReference>
<gene>
    <name evidence="1" type="ORF">S01H1_70462</name>
</gene>
<sequence>ERYSYLSWERAHPGFANWQEIEPRKGEYNWENIDRYVKTTQEKDIQILFTVWPFTDWDQETCNLHLEWQPNDWGKDPGDFLPLAHRKGKPCDMEAYKEFLRRLVERYDGDGSGDMPGLRYTIKYWEIGNEPDLGDAFFQGSAEDYFEILKVSYLTIKKADPTAVVLIAALPCLGAEWKTKGKRHDFNPEEIFELGAAEYFDILNMHSLGHAKNLKNLLSGYNVSDKPIWVTEPGGLGDFKEPVGAE</sequence>
<dbReference type="GO" id="GO:0004553">
    <property type="term" value="F:hydrolase activity, hydrolyzing O-glycosyl compounds"/>
    <property type="evidence" value="ECO:0007669"/>
    <property type="project" value="TreeGrafter"/>
</dbReference>